<gene>
    <name evidence="1" type="ORF">FCL54_02630</name>
</gene>
<dbReference type="AlphaFoldDB" id="A0A5R9F853"/>
<proteinExistence type="predicted"/>
<comment type="caution">
    <text evidence="1">The sequence shown here is derived from an EMBL/GenBank/DDBJ whole genome shotgun (WGS) entry which is preliminary data.</text>
</comment>
<sequence length="306" mass="36263">MKLLEKIEAAYGFKHCHWIEEPHIFQTSSGKKRVMYWDDRELMQWHIEWRDHIGSRYHVFIDRMIKTEINERYFSWNQKWITVHDEIEEPLVFSVAVEQWGEMIAAVLQAGEYVPCNTNLVQKKELDYTSYVKKLGQIKKEKREKAKLLVFLIPDVKKRYVKSQELFSKVRSPLPIIDNISSPELGKEVYSNLYLKGTNGYPISGILPIKAFLLTCWKTYGPKIVEKLLEEIEKHCSFKEQYGKMLLAEALLPLEWMECIETIEKAENDETIQRSLIALEEKWERSREFSAFILKWLQPVDEKVAL</sequence>
<dbReference type="EMBL" id="SWLG01000001">
    <property type="protein sequence ID" value="TLS39221.1"/>
    <property type="molecule type" value="Genomic_DNA"/>
</dbReference>
<evidence type="ECO:0000313" key="1">
    <source>
        <dbReference type="EMBL" id="TLS39221.1"/>
    </source>
</evidence>
<evidence type="ECO:0008006" key="3">
    <source>
        <dbReference type="Google" id="ProtNLM"/>
    </source>
</evidence>
<accession>A0A5R9F853</accession>
<protein>
    <recommendedName>
        <fullName evidence="3">DUF5071 domain-containing protein</fullName>
    </recommendedName>
</protein>
<organism evidence="1 2">
    <name type="scientific">Exobacillus caeni</name>
    <dbReference type="NCBI Taxonomy" id="2574798"/>
    <lineage>
        <taxon>Bacteria</taxon>
        <taxon>Bacillati</taxon>
        <taxon>Bacillota</taxon>
        <taxon>Bacilli</taxon>
        <taxon>Bacillales</taxon>
        <taxon>Guptibacillaceae</taxon>
        <taxon>Exobacillus</taxon>
    </lineage>
</organism>
<dbReference type="RefSeq" id="WP_138122852.1">
    <property type="nucleotide sequence ID" value="NZ_SWLG01000001.1"/>
</dbReference>
<dbReference type="OrthoDB" id="2986701at2"/>
<evidence type="ECO:0000313" key="2">
    <source>
        <dbReference type="Proteomes" id="UP000308230"/>
    </source>
</evidence>
<keyword evidence="2" id="KW-1185">Reference proteome</keyword>
<reference evidence="1 2" key="1">
    <citation type="submission" date="2019-04" db="EMBL/GenBank/DDBJ databases">
        <title>Bacillus caeni sp. nov., a bacterium isolated from mangrove sediment.</title>
        <authorList>
            <person name="Huang H."/>
            <person name="Mo K."/>
            <person name="Hu Y."/>
        </authorList>
    </citation>
    <scope>NUCLEOTIDE SEQUENCE [LARGE SCALE GENOMIC DNA]</scope>
    <source>
        <strain evidence="1 2">HB172195</strain>
    </source>
</reference>
<name>A0A5R9F853_9BACL</name>
<dbReference type="Proteomes" id="UP000308230">
    <property type="component" value="Unassembled WGS sequence"/>
</dbReference>